<evidence type="ECO:0000313" key="1">
    <source>
        <dbReference type="EMBL" id="KAB7502305.1"/>
    </source>
</evidence>
<proteinExistence type="predicted"/>
<sequence length="55" mass="6204">MKELKQVIRGQDLLNFTFKIVAMYSAKKGAFHNKGSSMSLASRGDATRLSFGRFY</sequence>
<name>A0A5N5TB36_9CRUS</name>
<dbReference type="Proteomes" id="UP000326759">
    <property type="component" value="Unassembled WGS sequence"/>
</dbReference>
<reference evidence="1 2" key="1">
    <citation type="journal article" date="2019" name="PLoS Biol.">
        <title>Sex chromosomes control vertical transmission of feminizing Wolbachia symbionts in an isopod.</title>
        <authorList>
            <person name="Becking T."/>
            <person name="Chebbi M.A."/>
            <person name="Giraud I."/>
            <person name="Moumen B."/>
            <person name="Laverre T."/>
            <person name="Caubet Y."/>
            <person name="Peccoud J."/>
            <person name="Gilbert C."/>
            <person name="Cordaux R."/>
        </authorList>
    </citation>
    <scope>NUCLEOTIDE SEQUENCE [LARGE SCALE GENOMIC DNA]</scope>
    <source>
        <strain evidence="1">ANa2</strain>
        <tissue evidence="1">Whole body excluding digestive tract and cuticle</tissue>
    </source>
</reference>
<dbReference type="AlphaFoldDB" id="A0A5N5TB36"/>
<gene>
    <name evidence="1" type="ORF">Anas_10956</name>
</gene>
<evidence type="ECO:0000313" key="2">
    <source>
        <dbReference type="Proteomes" id="UP000326759"/>
    </source>
</evidence>
<organism evidence="1 2">
    <name type="scientific">Armadillidium nasatum</name>
    <dbReference type="NCBI Taxonomy" id="96803"/>
    <lineage>
        <taxon>Eukaryota</taxon>
        <taxon>Metazoa</taxon>
        <taxon>Ecdysozoa</taxon>
        <taxon>Arthropoda</taxon>
        <taxon>Crustacea</taxon>
        <taxon>Multicrustacea</taxon>
        <taxon>Malacostraca</taxon>
        <taxon>Eumalacostraca</taxon>
        <taxon>Peracarida</taxon>
        <taxon>Isopoda</taxon>
        <taxon>Oniscidea</taxon>
        <taxon>Crinocheta</taxon>
        <taxon>Armadillidiidae</taxon>
        <taxon>Armadillidium</taxon>
    </lineage>
</organism>
<keyword evidence="2" id="KW-1185">Reference proteome</keyword>
<dbReference type="EMBL" id="SEYY01007928">
    <property type="protein sequence ID" value="KAB7502305.1"/>
    <property type="molecule type" value="Genomic_DNA"/>
</dbReference>
<comment type="caution">
    <text evidence="1">The sequence shown here is derived from an EMBL/GenBank/DDBJ whole genome shotgun (WGS) entry which is preliminary data.</text>
</comment>
<accession>A0A5N5TB36</accession>
<feature type="non-terminal residue" evidence="1">
    <location>
        <position position="55"/>
    </location>
</feature>
<protein>
    <submittedName>
        <fullName evidence="1">Uncharacterized protein</fullName>
    </submittedName>
</protein>